<dbReference type="SUPFAM" id="SSF53901">
    <property type="entry name" value="Thiolase-like"/>
    <property type="match status" value="1"/>
</dbReference>
<reference evidence="1" key="1">
    <citation type="journal article" date="2020" name="Stud. Mycol.">
        <title>101 Dothideomycetes genomes: a test case for predicting lifestyles and emergence of pathogens.</title>
        <authorList>
            <person name="Haridas S."/>
            <person name="Albert R."/>
            <person name="Binder M."/>
            <person name="Bloem J."/>
            <person name="Labutti K."/>
            <person name="Salamov A."/>
            <person name="Andreopoulos B."/>
            <person name="Baker S."/>
            <person name="Barry K."/>
            <person name="Bills G."/>
            <person name="Bluhm B."/>
            <person name="Cannon C."/>
            <person name="Castanera R."/>
            <person name="Culley D."/>
            <person name="Daum C."/>
            <person name="Ezra D."/>
            <person name="Gonzalez J."/>
            <person name="Henrissat B."/>
            <person name="Kuo A."/>
            <person name="Liang C."/>
            <person name="Lipzen A."/>
            <person name="Lutzoni F."/>
            <person name="Magnuson J."/>
            <person name="Mondo S."/>
            <person name="Nolan M."/>
            <person name="Ohm R."/>
            <person name="Pangilinan J."/>
            <person name="Park H.-J."/>
            <person name="Ramirez L."/>
            <person name="Alfaro M."/>
            <person name="Sun H."/>
            <person name="Tritt A."/>
            <person name="Yoshinaga Y."/>
            <person name="Zwiers L.-H."/>
            <person name="Turgeon B."/>
            <person name="Goodwin S."/>
            <person name="Spatafora J."/>
            <person name="Crous P."/>
            <person name="Grigoriev I."/>
        </authorList>
    </citation>
    <scope>NUCLEOTIDE SEQUENCE</scope>
    <source>
        <strain evidence="1">ATCC 36951</strain>
    </source>
</reference>
<dbReference type="PANTHER" id="PTHR42870:SF1">
    <property type="entry name" value="NON-SPECIFIC LIPID-TRANSFER PROTEIN-LIKE 2"/>
    <property type="match status" value="1"/>
</dbReference>
<dbReference type="Gene3D" id="3.40.47.10">
    <property type="match status" value="1"/>
</dbReference>
<dbReference type="AlphaFoldDB" id="A0A6A6D455"/>
<dbReference type="Proteomes" id="UP000799537">
    <property type="component" value="Unassembled WGS sequence"/>
</dbReference>
<dbReference type="EMBL" id="ML993579">
    <property type="protein sequence ID" value="KAF2174177.1"/>
    <property type="molecule type" value="Genomic_DNA"/>
</dbReference>
<organism evidence="1 2">
    <name type="scientific">Zasmidium cellare ATCC 36951</name>
    <dbReference type="NCBI Taxonomy" id="1080233"/>
    <lineage>
        <taxon>Eukaryota</taxon>
        <taxon>Fungi</taxon>
        <taxon>Dikarya</taxon>
        <taxon>Ascomycota</taxon>
        <taxon>Pezizomycotina</taxon>
        <taxon>Dothideomycetes</taxon>
        <taxon>Dothideomycetidae</taxon>
        <taxon>Mycosphaerellales</taxon>
        <taxon>Mycosphaerellaceae</taxon>
        <taxon>Zasmidium</taxon>
    </lineage>
</organism>
<name>A0A6A6D455_ZASCE</name>
<accession>A0A6A6D455</accession>
<dbReference type="GeneID" id="54556894"/>
<dbReference type="PANTHER" id="PTHR42870">
    <property type="entry name" value="ACETYL-COA C-ACETYLTRANSFERASE"/>
    <property type="match status" value="1"/>
</dbReference>
<evidence type="ECO:0000313" key="1">
    <source>
        <dbReference type="EMBL" id="KAF2174177.1"/>
    </source>
</evidence>
<evidence type="ECO:0008006" key="3">
    <source>
        <dbReference type="Google" id="ProtNLM"/>
    </source>
</evidence>
<gene>
    <name evidence="1" type="ORF">M409DRAFT_16446</name>
</gene>
<dbReference type="RefSeq" id="XP_033675066.1">
    <property type="nucleotide sequence ID" value="XM_033803622.1"/>
</dbReference>
<keyword evidence="2" id="KW-1185">Reference proteome</keyword>
<protein>
    <recommendedName>
        <fullName evidence="3">Thiolase N-terminal domain-containing protein</fullName>
    </recommendedName>
</protein>
<sequence length="334" mass="35443">MRTSQAHIAGVGLSVSRESNDSLDKLAISAATKALLDAGVIYGEVDECFACFDHDLRIAPSSFDTLGMQGAPICEVNNSFGLNAAAQSVWSRRANCSLVVGIDGAASNKTNRQSAIVAVVIVSDLFLTSHAYLKDGAVRILGAALVSRFHSRTKGGEDSPRKIKTAVNSALSQAKIDFKDVQVLDLVGSGLDKAALKTVGDVSRKSSPNNPVSSDATTGFTNLCGVVWQLRGWAGDAGVEVRNALQLTLDAAGVLGVLVLSRSDGRPALKWSEVENVRDGRERLGYNPAVESRNISREDIENVRAREHFVPANIDIKQLGFADKGGDRAALARL</sequence>
<evidence type="ECO:0000313" key="2">
    <source>
        <dbReference type="Proteomes" id="UP000799537"/>
    </source>
</evidence>
<proteinExistence type="predicted"/>
<dbReference type="GO" id="GO:0016746">
    <property type="term" value="F:acyltransferase activity"/>
    <property type="evidence" value="ECO:0007669"/>
    <property type="project" value="InterPro"/>
</dbReference>
<dbReference type="OrthoDB" id="3940576at2759"/>
<dbReference type="InterPro" id="IPR016039">
    <property type="entry name" value="Thiolase-like"/>
</dbReference>